<evidence type="ECO:0000256" key="2">
    <source>
        <dbReference type="ARBA" id="ARBA00005679"/>
    </source>
</evidence>
<evidence type="ECO:0000256" key="4">
    <source>
        <dbReference type="ARBA" id="ARBA00022729"/>
    </source>
</evidence>
<protein>
    <submittedName>
        <fullName evidence="7 8">Gamma interferon inducible lysosomal thiol reductase GILT</fullName>
    </submittedName>
</protein>
<dbReference type="InterPro" id="IPR004911">
    <property type="entry name" value="Interferon-induced_GILT"/>
</dbReference>
<organism evidence="8 9">
    <name type="scientific">Helianthus annuus</name>
    <name type="common">Common sunflower</name>
    <dbReference type="NCBI Taxonomy" id="4232"/>
    <lineage>
        <taxon>Eukaryota</taxon>
        <taxon>Viridiplantae</taxon>
        <taxon>Streptophyta</taxon>
        <taxon>Embryophyta</taxon>
        <taxon>Tracheophyta</taxon>
        <taxon>Spermatophyta</taxon>
        <taxon>Magnoliopsida</taxon>
        <taxon>eudicotyledons</taxon>
        <taxon>Gunneridae</taxon>
        <taxon>Pentapetalae</taxon>
        <taxon>asterids</taxon>
        <taxon>campanulids</taxon>
        <taxon>Asterales</taxon>
        <taxon>Asteraceae</taxon>
        <taxon>Asteroideae</taxon>
        <taxon>Heliantheae alliance</taxon>
        <taxon>Heliantheae</taxon>
        <taxon>Helianthus</taxon>
    </lineage>
</organism>
<proteinExistence type="inferred from homology"/>
<evidence type="ECO:0000256" key="1">
    <source>
        <dbReference type="ARBA" id="ARBA00004613"/>
    </source>
</evidence>
<keyword evidence="5" id="KW-0325">Glycoprotein</keyword>
<dbReference type="EMBL" id="MNCJ02000316">
    <property type="protein sequence ID" value="KAF5821679.1"/>
    <property type="molecule type" value="Genomic_DNA"/>
</dbReference>
<dbReference type="GO" id="GO:0016491">
    <property type="term" value="F:oxidoreductase activity"/>
    <property type="evidence" value="ECO:0000318"/>
    <property type="project" value="GO_Central"/>
</dbReference>
<evidence type="ECO:0000256" key="3">
    <source>
        <dbReference type="ARBA" id="ARBA00022525"/>
    </source>
</evidence>
<feature type="signal peptide" evidence="6">
    <location>
        <begin position="1"/>
        <end position="32"/>
    </location>
</feature>
<dbReference type="PANTHER" id="PTHR13234">
    <property type="entry name" value="GAMMA-INTERFERON INDUCIBLE LYSOSOMAL THIOL REDUCTASE GILT"/>
    <property type="match status" value="1"/>
</dbReference>
<evidence type="ECO:0000313" key="9">
    <source>
        <dbReference type="Proteomes" id="UP000215914"/>
    </source>
</evidence>
<reference evidence="7 9" key="1">
    <citation type="journal article" date="2017" name="Nature">
        <title>The sunflower genome provides insights into oil metabolism, flowering and Asterid evolution.</title>
        <authorList>
            <person name="Badouin H."/>
            <person name="Gouzy J."/>
            <person name="Grassa C.J."/>
            <person name="Murat F."/>
            <person name="Staton S.E."/>
            <person name="Cottret L."/>
            <person name="Lelandais-Briere C."/>
            <person name="Owens G.L."/>
            <person name="Carrere S."/>
            <person name="Mayjonade B."/>
            <person name="Legrand L."/>
            <person name="Gill N."/>
            <person name="Kane N.C."/>
            <person name="Bowers J.E."/>
            <person name="Hubner S."/>
            <person name="Bellec A."/>
            <person name="Berard A."/>
            <person name="Berges H."/>
            <person name="Blanchet N."/>
            <person name="Boniface M.C."/>
            <person name="Brunel D."/>
            <person name="Catrice O."/>
            <person name="Chaidir N."/>
            <person name="Claudel C."/>
            <person name="Donnadieu C."/>
            <person name="Faraut T."/>
            <person name="Fievet G."/>
            <person name="Helmstetter N."/>
            <person name="King M."/>
            <person name="Knapp S.J."/>
            <person name="Lai Z."/>
            <person name="Le Paslier M.C."/>
            <person name="Lippi Y."/>
            <person name="Lorenzon L."/>
            <person name="Mandel J.R."/>
            <person name="Marage G."/>
            <person name="Marchand G."/>
            <person name="Marquand E."/>
            <person name="Bret-Mestries E."/>
            <person name="Morien E."/>
            <person name="Nambeesan S."/>
            <person name="Nguyen T."/>
            <person name="Pegot-Espagnet P."/>
            <person name="Pouilly N."/>
            <person name="Raftis F."/>
            <person name="Sallet E."/>
            <person name="Schiex T."/>
            <person name="Thomas J."/>
            <person name="Vandecasteele C."/>
            <person name="Vares D."/>
            <person name="Vear F."/>
            <person name="Vautrin S."/>
            <person name="Crespi M."/>
            <person name="Mangin B."/>
            <person name="Burke J.M."/>
            <person name="Salse J."/>
            <person name="Munos S."/>
            <person name="Vincourt P."/>
            <person name="Rieseberg L.H."/>
            <person name="Langlade N.B."/>
        </authorList>
    </citation>
    <scope>NUCLEOTIDE SEQUENCE [LARGE SCALE GENOMIC DNA]</scope>
    <source>
        <strain evidence="9">cv. SF193</strain>
        <tissue evidence="7">Leaves</tissue>
    </source>
</reference>
<dbReference type="OMA" id="FCAKYKE"/>
<feature type="chain" id="PRO_5013304441" evidence="6">
    <location>
        <begin position="33"/>
        <end position="244"/>
    </location>
</feature>
<dbReference type="EMBL" id="CM007890">
    <property type="protein sequence ID" value="OTG36813.1"/>
    <property type="molecule type" value="Genomic_DNA"/>
</dbReference>
<reference evidence="8" key="2">
    <citation type="submission" date="2017-02" db="EMBL/GenBank/DDBJ databases">
        <title>Sunflower complete genome.</title>
        <authorList>
            <person name="Langlade N."/>
            <person name="Munos S."/>
        </authorList>
    </citation>
    <scope>NUCLEOTIDE SEQUENCE [LARGE SCALE GENOMIC DNA]</scope>
    <source>
        <tissue evidence="8">Leaves</tissue>
    </source>
</reference>
<dbReference type="OrthoDB" id="958254at2759"/>
<dbReference type="Pfam" id="PF03227">
    <property type="entry name" value="GILT"/>
    <property type="match status" value="1"/>
</dbReference>
<sequence length="244" mass="27570">MEAHLDYRSKNVIVLLFLIVSLSATLVHPVTAQKVKLALYYEALCDASAIFLNFHLSKIFDNGLIDIVDLKLSPYGNAKLGSNGTILCQHGEWECRLNTVEACAINAWPVGDHFRFIYCVESLSLHDKYSEWETCFQKLKLDPKDVTGCVTSGLGHKLELQYADEISALKPPHEYVPWVVVDGQPLKENTRYFMRYVCNAYKGSKVPQACHELSLPNRSAKPFNHVCYKEDNNAKSKSKVLKSL</sequence>
<comment type="similarity">
    <text evidence="2">Belongs to the GILT family.</text>
</comment>
<evidence type="ECO:0000313" key="7">
    <source>
        <dbReference type="EMBL" id="KAF5821679.1"/>
    </source>
</evidence>
<dbReference type="InParanoid" id="A0A251VNW9"/>
<keyword evidence="4 6" id="KW-0732">Signal</keyword>
<dbReference type="PANTHER" id="PTHR13234:SF8">
    <property type="entry name" value="GAMMA-INTERFERON-INDUCIBLE LYSOSOMAL THIOL REDUCTASE"/>
    <property type="match status" value="1"/>
</dbReference>
<dbReference type="Proteomes" id="UP000215914">
    <property type="component" value="Chromosome 1"/>
</dbReference>
<evidence type="ECO:0000256" key="6">
    <source>
        <dbReference type="SAM" id="SignalP"/>
    </source>
</evidence>
<keyword evidence="3" id="KW-0964">Secreted</keyword>
<gene>
    <name evidence="8" type="ORF">HannXRQ_Chr01g0011711</name>
    <name evidence="7" type="ORF">HanXRQr2_Chr01g0016831</name>
</gene>
<dbReference type="FunCoup" id="A0A251VNW9">
    <property type="interactions" value="1156"/>
</dbReference>
<reference evidence="7" key="3">
    <citation type="submission" date="2020-06" db="EMBL/GenBank/DDBJ databases">
        <title>Helianthus annuus Genome sequencing and assembly Release 2.</title>
        <authorList>
            <person name="Gouzy J."/>
            <person name="Langlade N."/>
            <person name="Munos S."/>
        </authorList>
    </citation>
    <scope>NUCLEOTIDE SEQUENCE</scope>
    <source>
        <tissue evidence="7">Leaves</tissue>
    </source>
</reference>
<accession>A0A251VNW9</accession>
<dbReference type="GO" id="GO:0016671">
    <property type="term" value="F:oxidoreductase activity, acting on a sulfur group of donors, disulfide as acceptor"/>
    <property type="evidence" value="ECO:0007669"/>
    <property type="project" value="InterPro"/>
</dbReference>
<dbReference type="GO" id="GO:0005576">
    <property type="term" value="C:extracellular region"/>
    <property type="evidence" value="ECO:0007669"/>
    <property type="project" value="UniProtKB-SubCell"/>
</dbReference>
<comment type="subcellular location">
    <subcellularLocation>
        <location evidence="1">Secreted</location>
    </subcellularLocation>
</comment>
<evidence type="ECO:0000313" key="8">
    <source>
        <dbReference type="EMBL" id="OTG36813.1"/>
    </source>
</evidence>
<dbReference type="STRING" id="4232.A0A251VNW9"/>
<dbReference type="AlphaFoldDB" id="A0A251VNW9"/>
<name>A0A251VNW9_HELAN</name>
<evidence type="ECO:0000256" key="5">
    <source>
        <dbReference type="ARBA" id="ARBA00023180"/>
    </source>
</evidence>
<dbReference type="Gramene" id="mRNA:HanXRQr2_Chr01g0016831">
    <property type="protein sequence ID" value="mRNA:HanXRQr2_Chr01g0016831"/>
    <property type="gene ID" value="HanXRQr2_Chr01g0016831"/>
</dbReference>
<keyword evidence="9" id="KW-1185">Reference proteome</keyword>